<gene>
    <name evidence="1" type="ORF">G4223_08140</name>
</gene>
<dbReference type="RefSeq" id="WP_163677543.1">
    <property type="nucleotide sequence ID" value="NZ_JAAIYP010000034.1"/>
</dbReference>
<name>A0A7C9QT71_9PROT</name>
<evidence type="ECO:0000313" key="1">
    <source>
        <dbReference type="EMBL" id="NFV80078.1"/>
    </source>
</evidence>
<comment type="caution">
    <text evidence="1">The sequence shown here is derived from an EMBL/GenBank/DDBJ whole genome shotgun (WGS) entry which is preliminary data.</text>
</comment>
<accession>A0A7C9QT71</accession>
<evidence type="ECO:0000313" key="2">
    <source>
        <dbReference type="Proteomes" id="UP000480684"/>
    </source>
</evidence>
<dbReference type="EMBL" id="JAAIYP010000034">
    <property type="protein sequence ID" value="NFV80078.1"/>
    <property type="molecule type" value="Genomic_DNA"/>
</dbReference>
<proteinExistence type="predicted"/>
<protein>
    <recommendedName>
        <fullName evidence="3">Transposase</fullName>
    </recommendedName>
</protein>
<sequence length="211" mass="23906">MPSLALARNQRVWIDDAMHEVRGRAGGEVVHLERVRDGEMRVVTHRELAELICADKAKLVAVEGTGREPQIVEHNLEKDIAALPPKVRMELDRRREYLKAVEEGGVLTLTERSLSGLVRQVANKIGDSKPPHWTTIYRWVSRLRRASGDIRAVIPAFDRRGNRTRRLTSIPFFSIGHVTLSWVAPKTTNVAFSGSWAWRRISIFDAIMLGL</sequence>
<organism evidence="1 2">
    <name type="scientific">Magnetospirillum aberrantis SpK</name>
    <dbReference type="NCBI Taxonomy" id="908842"/>
    <lineage>
        <taxon>Bacteria</taxon>
        <taxon>Pseudomonadati</taxon>
        <taxon>Pseudomonadota</taxon>
        <taxon>Alphaproteobacteria</taxon>
        <taxon>Rhodospirillales</taxon>
        <taxon>Rhodospirillaceae</taxon>
        <taxon>Magnetospirillum</taxon>
    </lineage>
</organism>
<dbReference type="Proteomes" id="UP000480684">
    <property type="component" value="Unassembled WGS sequence"/>
</dbReference>
<evidence type="ECO:0008006" key="3">
    <source>
        <dbReference type="Google" id="ProtNLM"/>
    </source>
</evidence>
<dbReference type="AlphaFoldDB" id="A0A7C9QT71"/>
<keyword evidence="2" id="KW-1185">Reference proteome</keyword>
<reference evidence="1 2" key="1">
    <citation type="submission" date="2020-02" db="EMBL/GenBank/DDBJ databases">
        <authorList>
            <person name="Dziuba M."/>
            <person name="Kuznetsov B."/>
            <person name="Mardanov A."/>
            <person name="Ravin N."/>
            <person name="Grouzdev D."/>
        </authorList>
    </citation>
    <scope>NUCLEOTIDE SEQUENCE [LARGE SCALE GENOMIC DNA]</scope>
    <source>
        <strain evidence="1 2">SpK</strain>
    </source>
</reference>